<sequence>NVSPFAFGTFLLFIPVSSSFLLLSIASSTSSEKSLPTPLRSLSHPLPFTSAREGAEVGPDSGDDHSGEARARAMRRVAVWLLVAITQLDTQFVYKRFTAETCATNPCLNNGKCTPGKLACECTTGWMGRYCHRKCRNIYKSCDRWAMEDKCESVRTQTNFFDVNCALACKMCTPDESMDLPSIPLPPALEPLQLFLGKWYSQAAKGYRYPTDLYAGEYEEVLEISPAQVPMFGPPSLNITSTSWFGEDTRVLHGFITLRPNTFPPDVAILSTSNEGLNMIELGQLKHHVLTLNISYMQVHPSIDNNVLPVGATRRFRRVGPLLEMTVAKLFPSNRVSQFKKMFKKIGDFAF</sequence>
<dbReference type="Proteomes" id="UP001432027">
    <property type="component" value="Unassembled WGS sequence"/>
</dbReference>
<keyword evidence="6" id="KW-1185">Reference proteome</keyword>
<protein>
    <submittedName>
        <fullName evidence="5">Uncharacterized protein</fullName>
    </submittedName>
</protein>
<dbReference type="SUPFAM" id="SSF50814">
    <property type="entry name" value="Lipocalins"/>
    <property type="match status" value="1"/>
</dbReference>
<keyword evidence="1" id="KW-0245">EGF-like domain</keyword>
<feature type="domain" description="ShKT" evidence="4">
    <location>
        <begin position="135"/>
        <end position="172"/>
    </location>
</feature>
<dbReference type="Gene3D" id="2.40.128.20">
    <property type="match status" value="1"/>
</dbReference>
<comment type="caution">
    <text evidence="5">The sequence shown here is derived from an EMBL/GenBank/DDBJ whole genome shotgun (WGS) entry which is preliminary data.</text>
</comment>
<organism evidence="5 6">
    <name type="scientific">Pristionchus entomophagus</name>
    <dbReference type="NCBI Taxonomy" id="358040"/>
    <lineage>
        <taxon>Eukaryota</taxon>
        <taxon>Metazoa</taxon>
        <taxon>Ecdysozoa</taxon>
        <taxon>Nematoda</taxon>
        <taxon>Chromadorea</taxon>
        <taxon>Rhabditida</taxon>
        <taxon>Rhabditina</taxon>
        <taxon>Diplogasteromorpha</taxon>
        <taxon>Diplogasteroidea</taxon>
        <taxon>Neodiplogasteridae</taxon>
        <taxon>Pristionchus</taxon>
    </lineage>
</organism>
<gene>
    <name evidence="5" type="ORF">PENTCL1PPCAC_29582</name>
</gene>
<name>A0AAV5UM61_9BILA</name>
<comment type="caution">
    <text evidence="1">Lacks conserved residue(s) required for the propagation of feature annotation.</text>
</comment>
<evidence type="ECO:0000313" key="6">
    <source>
        <dbReference type="Proteomes" id="UP001432027"/>
    </source>
</evidence>
<feature type="domain" description="EGF-like" evidence="3">
    <location>
        <begin position="98"/>
        <end position="132"/>
    </location>
</feature>
<dbReference type="PANTHER" id="PTHR15854">
    <property type="entry name" value="THAP4 PROTEIN"/>
    <property type="match status" value="1"/>
</dbReference>
<reference evidence="5" key="1">
    <citation type="submission" date="2023-10" db="EMBL/GenBank/DDBJ databases">
        <title>Genome assembly of Pristionchus species.</title>
        <authorList>
            <person name="Yoshida K."/>
            <person name="Sommer R.J."/>
        </authorList>
    </citation>
    <scope>NUCLEOTIDE SEQUENCE</scope>
    <source>
        <strain evidence="5">RS0144</strain>
    </source>
</reference>
<evidence type="ECO:0000256" key="2">
    <source>
        <dbReference type="SAM" id="SignalP"/>
    </source>
</evidence>
<dbReference type="Gene3D" id="2.10.25.10">
    <property type="entry name" value="Laminin"/>
    <property type="match status" value="1"/>
</dbReference>
<dbReference type="PROSITE" id="PS00022">
    <property type="entry name" value="EGF_1"/>
    <property type="match status" value="1"/>
</dbReference>
<accession>A0AAV5UM61</accession>
<dbReference type="AlphaFoldDB" id="A0AAV5UM61"/>
<dbReference type="PROSITE" id="PS50026">
    <property type="entry name" value="EGF_3"/>
    <property type="match status" value="1"/>
</dbReference>
<feature type="chain" id="PRO_5043495787" evidence="2">
    <location>
        <begin position="20"/>
        <end position="351"/>
    </location>
</feature>
<dbReference type="InterPro" id="IPR045165">
    <property type="entry name" value="Nitrobindin"/>
</dbReference>
<evidence type="ECO:0000259" key="4">
    <source>
        <dbReference type="PROSITE" id="PS51670"/>
    </source>
</evidence>
<dbReference type="PANTHER" id="PTHR15854:SF1">
    <property type="entry name" value="PROTEIN MALE ABNORMAL 7"/>
    <property type="match status" value="1"/>
</dbReference>
<feature type="non-terminal residue" evidence="5">
    <location>
        <position position="1"/>
    </location>
</feature>
<feature type="disulfide bond" evidence="1">
    <location>
        <begin position="122"/>
        <end position="131"/>
    </location>
</feature>
<proteinExistence type="predicted"/>
<evidence type="ECO:0000256" key="1">
    <source>
        <dbReference type="PROSITE-ProRule" id="PRU00076"/>
    </source>
</evidence>
<dbReference type="SUPFAM" id="SSF57196">
    <property type="entry name" value="EGF/Laminin"/>
    <property type="match status" value="1"/>
</dbReference>
<keyword evidence="2" id="KW-0732">Signal</keyword>
<dbReference type="InterPro" id="IPR000742">
    <property type="entry name" value="EGF"/>
</dbReference>
<dbReference type="InterPro" id="IPR012674">
    <property type="entry name" value="Calycin"/>
</dbReference>
<dbReference type="InterPro" id="IPR003582">
    <property type="entry name" value="ShKT_dom"/>
</dbReference>
<dbReference type="EMBL" id="BTSX01000006">
    <property type="protein sequence ID" value="GMT07408.1"/>
    <property type="molecule type" value="Genomic_DNA"/>
</dbReference>
<dbReference type="PROSITE" id="PS51670">
    <property type="entry name" value="SHKT"/>
    <property type="match status" value="1"/>
</dbReference>
<feature type="signal peptide" evidence="2">
    <location>
        <begin position="1"/>
        <end position="19"/>
    </location>
</feature>
<dbReference type="CDD" id="cd00054">
    <property type="entry name" value="EGF_CA"/>
    <property type="match status" value="1"/>
</dbReference>
<evidence type="ECO:0000313" key="5">
    <source>
        <dbReference type="EMBL" id="GMT07408.1"/>
    </source>
</evidence>
<evidence type="ECO:0000259" key="3">
    <source>
        <dbReference type="PROSITE" id="PS50026"/>
    </source>
</evidence>
<keyword evidence="1" id="KW-1015">Disulfide bond</keyword>